<feature type="compositionally biased region" description="Gly residues" evidence="2">
    <location>
        <begin position="728"/>
        <end position="740"/>
    </location>
</feature>
<feature type="region of interest" description="Disordered" evidence="2">
    <location>
        <begin position="25"/>
        <end position="45"/>
    </location>
</feature>
<dbReference type="PANTHER" id="PTHR19308">
    <property type="entry name" value="PHOSPHATIDYLCHOLINE TRANSFER PROTEIN"/>
    <property type="match status" value="1"/>
</dbReference>
<keyword evidence="6" id="KW-1185">Reference proteome</keyword>
<keyword evidence="3" id="KW-0732">Signal</keyword>
<evidence type="ECO:0000313" key="6">
    <source>
        <dbReference type="Proteomes" id="UP000041254"/>
    </source>
</evidence>
<dbReference type="OrthoDB" id="1295045at2759"/>
<evidence type="ECO:0000313" key="5">
    <source>
        <dbReference type="EMBL" id="CEM02126.1"/>
    </source>
</evidence>
<dbReference type="EMBL" id="CDMY01000318">
    <property type="protein sequence ID" value="CEM02126.1"/>
    <property type="molecule type" value="Genomic_DNA"/>
</dbReference>
<dbReference type="AlphaFoldDB" id="A0A0G4EUW6"/>
<reference evidence="5 6" key="1">
    <citation type="submission" date="2014-11" db="EMBL/GenBank/DDBJ databases">
        <authorList>
            <person name="Zhu J."/>
            <person name="Qi W."/>
            <person name="Song R."/>
        </authorList>
    </citation>
    <scope>NUCLEOTIDE SEQUENCE [LARGE SCALE GENOMIC DNA]</scope>
</reference>
<proteinExistence type="predicted"/>
<feature type="region of interest" description="Disordered" evidence="2">
    <location>
        <begin position="102"/>
        <end position="201"/>
    </location>
</feature>
<dbReference type="Gene3D" id="3.30.530.20">
    <property type="match status" value="1"/>
</dbReference>
<keyword evidence="1" id="KW-0175">Coiled coil</keyword>
<evidence type="ECO:0000256" key="1">
    <source>
        <dbReference type="SAM" id="Coils"/>
    </source>
</evidence>
<protein>
    <recommendedName>
        <fullName evidence="4">START domain-containing protein</fullName>
    </recommendedName>
</protein>
<dbReference type="InterPro" id="IPR051213">
    <property type="entry name" value="START_lipid_transfer"/>
</dbReference>
<dbReference type="PROSITE" id="PS50848">
    <property type="entry name" value="START"/>
    <property type="match status" value="1"/>
</dbReference>
<dbReference type="Proteomes" id="UP000041254">
    <property type="component" value="Unassembled WGS sequence"/>
</dbReference>
<feature type="signal peptide" evidence="3">
    <location>
        <begin position="1"/>
        <end position="21"/>
    </location>
</feature>
<feature type="region of interest" description="Disordered" evidence="2">
    <location>
        <begin position="562"/>
        <end position="598"/>
    </location>
</feature>
<organism evidence="5 6">
    <name type="scientific">Vitrella brassicaformis (strain CCMP3155)</name>
    <dbReference type="NCBI Taxonomy" id="1169540"/>
    <lineage>
        <taxon>Eukaryota</taxon>
        <taxon>Sar</taxon>
        <taxon>Alveolata</taxon>
        <taxon>Colpodellida</taxon>
        <taxon>Vitrellaceae</taxon>
        <taxon>Vitrella</taxon>
    </lineage>
</organism>
<name>A0A0G4EUW6_VITBC</name>
<dbReference type="InterPro" id="IPR023393">
    <property type="entry name" value="START-like_dom_sf"/>
</dbReference>
<evidence type="ECO:0000259" key="4">
    <source>
        <dbReference type="PROSITE" id="PS50848"/>
    </source>
</evidence>
<dbReference type="SUPFAM" id="SSF55961">
    <property type="entry name" value="Bet v1-like"/>
    <property type="match status" value="1"/>
</dbReference>
<dbReference type="PANTHER" id="PTHR19308:SF8">
    <property type="entry name" value="STAR-RELATED LIPID TRANSFER PROTEIN 7, MITOCHONDRIAL"/>
    <property type="match status" value="1"/>
</dbReference>
<dbReference type="Pfam" id="PF01852">
    <property type="entry name" value="START"/>
    <property type="match status" value="1"/>
</dbReference>
<feature type="chain" id="PRO_5005188184" description="START domain-containing protein" evidence="3">
    <location>
        <begin position="22"/>
        <end position="747"/>
    </location>
</feature>
<evidence type="ECO:0000256" key="3">
    <source>
        <dbReference type="SAM" id="SignalP"/>
    </source>
</evidence>
<feature type="compositionally biased region" description="Pro residues" evidence="2">
    <location>
        <begin position="460"/>
        <end position="475"/>
    </location>
</feature>
<feature type="domain" description="START" evidence="4">
    <location>
        <begin position="223"/>
        <end position="440"/>
    </location>
</feature>
<feature type="region of interest" description="Disordered" evidence="2">
    <location>
        <begin position="444"/>
        <end position="475"/>
    </location>
</feature>
<evidence type="ECO:0000256" key="2">
    <source>
        <dbReference type="SAM" id="MobiDB-lite"/>
    </source>
</evidence>
<gene>
    <name evidence="5" type="ORF">Vbra_8289</name>
</gene>
<dbReference type="GO" id="GO:0005737">
    <property type="term" value="C:cytoplasm"/>
    <property type="evidence" value="ECO:0007669"/>
    <property type="project" value="UniProtKB-ARBA"/>
</dbReference>
<sequence length="747" mass="82552">MRVALLLPLPAVLLPWMDTAAASTLLPPTNTSQPPPCADDGLEGLLPPDLCRDGHQPPGNLTLPHLLPVNASLINAELARGEEPLSGDLWDLMDRQANASLLRQTKTSGRGVPVRKEPDDGDEVLGMAFGLLGGDSDEGHEDDDDADSDEEPAEDSTDTAAEPEPPPKHQEAIEPEEEPEPEPPDEEGPPPPAPIPEPSISDESLQECLDRARSVRDGGIAFEKEGWEKVHEARICTLWRRRVGSSGENGGVKLYEYMAVGSFDDISVVDYNITTGDLDFRRSWDDNIDTVRVVQSLTCDTADEEEEVDVDVDLDVEETIYWRFKLPWPLQDRDFVYARRFRRYHCQDGDDALVSVSQAVTREDCPEIGGVVRIRTFKSHLVLFTRHKSGSIDQPGMDYVMYHFDDPRVNLPSWVTSYLTAQALPTTMQTLHDTARALRTKRLAERGAPPEEEAEVEVPTPTPTPAPAPPPPPVPPVRPPEEFFPITPPKLVKRRPAPVTEERDEGVTHKGKLASALQVLRKKVKEKKAREQEEQRAHERVTGPVRFHDRRPVTAVDIVLQEDGQEGLPQQDISRPTHAHPREEQPQHQHRRTPSLRVGEPVKARRIALDEVDLVEHAGMDTDLVIVSMGRLVGRRERWRRVLSGARGRLVVTSADPLNDSSVMDMTKRRRRPVTWVQRREGVVGTALPSSRRSAVVDGRRRKSEKRRGKGKKGKRPSGTKDGSNDSSGGGGGGGGGGGSEAAASDV</sequence>
<dbReference type="InterPro" id="IPR002913">
    <property type="entry name" value="START_lipid-bd_dom"/>
</dbReference>
<feature type="compositionally biased region" description="Basic residues" evidence="2">
    <location>
        <begin position="700"/>
        <end position="718"/>
    </location>
</feature>
<dbReference type="VEuPathDB" id="CryptoDB:Vbra_8289"/>
<feature type="coiled-coil region" evidence="1">
    <location>
        <begin position="514"/>
        <end position="541"/>
    </location>
</feature>
<feature type="region of interest" description="Disordered" evidence="2">
    <location>
        <begin position="685"/>
        <end position="747"/>
    </location>
</feature>
<dbReference type="GO" id="GO:0008289">
    <property type="term" value="F:lipid binding"/>
    <property type="evidence" value="ECO:0007669"/>
    <property type="project" value="InterPro"/>
</dbReference>
<feature type="compositionally biased region" description="Acidic residues" evidence="2">
    <location>
        <begin position="173"/>
        <end position="188"/>
    </location>
</feature>
<dbReference type="InParanoid" id="A0A0G4EUW6"/>
<accession>A0A0G4EUW6</accession>
<feature type="compositionally biased region" description="Acidic residues" evidence="2">
    <location>
        <begin position="135"/>
        <end position="157"/>
    </location>
</feature>